<evidence type="ECO:0000313" key="2">
    <source>
        <dbReference type="EMBL" id="PUU82942.1"/>
    </source>
</evidence>
<accession>A0A2T7A5C6</accession>
<evidence type="ECO:0000313" key="3">
    <source>
        <dbReference type="Proteomes" id="UP000244722"/>
    </source>
</evidence>
<comment type="caution">
    <text evidence="2">The sequence shown here is derived from an EMBL/GenBank/DDBJ whole genome shotgun (WGS) entry which is preliminary data.</text>
</comment>
<keyword evidence="3" id="KW-1185">Reference proteome</keyword>
<sequence length="549" mass="61006">MNDLSTNSAPPEPLPTPKPSAGSTHQSSQPPTLAQESPDHFSGWKTIDEQQDFYNEKHFSYPSYTLVSGKLKDRKEDDVVIFSYLLSRADGNPLVEGSGHSSGSSGEDDDRFFQVSKDRLIESEQFNLVIHPTKEPGLIQSRARLVIIDFPQCYDTYDDNLLNSMAKELHLPNPTAFGGAHSKRVLALPGGENFRTGISLWVPAKKTPGLAKPGPSKDRITLFVSFPYFGRSSGSFSLSPESESVELLDFKRPGVDVPEHSAVANGEEKDDIGEILVHQARYMIFDNHIMATFRSKEDSAKDQVPFHLFQERIGAFHAMIHLIANRMELESWALGKLQASLCKLEGDIDRMISDVKPYEGDQGMRATRNIASFNKLSAALYAAINMAERQIAILQDLHNIFLAGHQKKTRDPEKEYPLRQNLSHRDAAPTPTLRGNPGRILPNALDTKVIGRVVQERKSFIRKVKGLVENTVVRRETFFGFLKSENAKAGPSEKTAQEVRDAVKGTEDTVKQIQAIHVQQGKETSKVFILTSVGAMCAPVAIYVSVYCL</sequence>
<dbReference type="EMBL" id="NESQ01000019">
    <property type="protein sequence ID" value="PUU82942.1"/>
    <property type="molecule type" value="Genomic_DNA"/>
</dbReference>
<dbReference type="AlphaFoldDB" id="A0A2T7A5C6"/>
<protein>
    <submittedName>
        <fullName evidence="2">Uncharacterized protein</fullName>
    </submittedName>
</protein>
<reference evidence="2 3" key="1">
    <citation type="submission" date="2017-04" db="EMBL/GenBank/DDBJ databases">
        <title>Draft genome sequence of Tuber borchii Vittad., a whitish edible truffle.</title>
        <authorList>
            <consortium name="DOE Joint Genome Institute"/>
            <person name="Murat C."/>
            <person name="Kuo A."/>
            <person name="Barry K.W."/>
            <person name="Clum A."/>
            <person name="Dockter R.B."/>
            <person name="Fauchery L."/>
            <person name="Iotti M."/>
            <person name="Kohler A."/>
            <person name="Labutti K."/>
            <person name="Lindquist E.A."/>
            <person name="Lipzen A."/>
            <person name="Ohm R.A."/>
            <person name="Wang M."/>
            <person name="Grigoriev I.V."/>
            <person name="Zambonelli A."/>
            <person name="Martin F.M."/>
        </authorList>
    </citation>
    <scope>NUCLEOTIDE SEQUENCE [LARGE SCALE GENOMIC DNA]</scope>
    <source>
        <strain evidence="2 3">Tbo3840</strain>
    </source>
</reference>
<feature type="compositionally biased region" description="Polar residues" evidence="1">
    <location>
        <begin position="21"/>
        <end position="35"/>
    </location>
</feature>
<proteinExistence type="predicted"/>
<dbReference type="Proteomes" id="UP000244722">
    <property type="component" value="Unassembled WGS sequence"/>
</dbReference>
<dbReference type="OrthoDB" id="341259at2759"/>
<evidence type="ECO:0000256" key="1">
    <source>
        <dbReference type="SAM" id="MobiDB-lite"/>
    </source>
</evidence>
<name>A0A2T7A5C6_TUBBO</name>
<gene>
    <name evidence="2" type="ORF">B9Z19DRAFT_965966</name>
</gene>
<feature type="region of interest" description="Disordered" evidence="1">
    <location>
        <begin position="1"/>
        <end position="47"/>
    </location>
</feature>
<dbReference type="STRING" id="42251.A0A2T7A5C6"/>
<organism evidence="2 3">
    <name type="scientific">Tuber borchii</name>
    <name type="common">White truffle</name>
    <dbReference type="NCBI Taxonomy" id="42251"/>
    <lineage>
        <taxon>Eukaryota</taxon>
        <taxon>Fungi</taxon>
        <taxon>Dikarya</taxon>
        <taxon>Ascomycota</taxon>
        <taxon>Pezizomycotina</taxon>
        <taxon>Pezizomycetes</taxon>
        <taxon>Pezizales</taxon>
        <taxon>Tuberaceae</taxon>
        <taxon>Tuber</taxon>
    </lineage>
</organism>